<protein>
    <submittedName>
        <fullName evidence="1">Uncharacterized protein</fullName>
    </submittedName>
</protein>
<name>A0A7D3UV11_9VIRU</name>
<accession>A0A7D3UV11</accession>
<dbReference type="Proteomes" id="UP001162001">
    <property type="component" value="Segment"/>
</dbReference>
<gene>
    <name evidence="1" type="ORF">Fadolivirus_1_1113</name>
</gene>
<proteinExistence type="predicted"/>
<evidence type="ECO:0000313" key="2">
    <source>
        <dbReference type="Proteomes" id="UP001162001"/>
    </source>
</evidence>
<keyword evidence="2" id="KW-1185">Reference proteome</keyword>
<dbReference type="EMBL" id="MT418680">
    <property type="protein sequence ID" value="QKF94571.1"/>
    <property type="molecule type" value="Genomic_DNA"/>
</dbReference>
<sequence>MLKIALIITGTIRNYKENYFTWKKHLLDLFDVDIFFHTYNIVGYHKDIYNNTDNIIFNEKEVIDLLKPKKYKIDVFDIKIKEFKDSVKPQCLRSGSPNPEFIKAQLYSIYSANLLKIEYEKENDFEYDIVIKIRFDTIFYSDFEISDVVRIYCDKNIILCGNPKIKSMKYKTACKNCNKILKKCKEHAPISDIVFIGKSTSMNFYAEIYNNYDKFIEEMFKATLNKTKNIEEYRDKEYKTGFLYKNIPGSECPFPEKILAIYLKDYILLDYSINLDINRRIV</sequence>
<evidence type="ECO:0000313" key="1">
    <source>
        <dbReference type="EMBL" id="QKF94571.1"/>
    </source>
</evidence>
<reference evidence="1 2" key="1">
    <citation type="submission" date="2020-04" db="EMBL/GenBank/DDBJ databases">
        <title>Advantages and limits of metagenomic assembly and binning of a giant virus.</title>
        <authorList>
            <person name="Schulz F."/>
            <person name="Andreani J."/>
            <person name="Francis R."/>
            <person name="Boudjemaa H."/>
            <person name="Bou Khalil J.Y."/>
            <person name="Lee J."/>
            <person name="La Scola B."/>
            <person name="Woyke T."/>
        </authorList>
    </citation>
    <scope>NUCLEOTIDE SEQUENCE [LARGE SCALE GENOMIC DNA]</scope>
    <source>
        <strain evidence="1 2">FV1/VV64</strain>
    </source>
</reference>
<organism evidence="1 2">
    <name type="scientific">Fadolivirus FV1/VV64</name>
    <dbReference type="NCBI Taxonomy" id="3070911"/>
    <lineage>
        <taxon>Viruses</taxon>
        <taxon>Varidnaviria</taxon>
        <taxon>Bamfordvirae</taxon>
        <taxon>Nucleocytoviricota</taxon>
        <taxon>Megaviricetes</taxon>
        <taxon>Imitervirales</taxon>
        <taxon>Mimiviridae</taxon>
        <taxon>Klosneuvirinae</taxon>
        <taxon>Fadolivirus</taxon>
        <taxon>Fadolivirus algeromassiliense</taxon>
    </lineage>
</organism>